<gene>
    <name evidence="3" type="ORF">HCN08_16875</name>
</gene>
<evidence type="ECO:0000313" key="4">
    <source>
        <dbReference type="Proteomes" id="UP000734511"/>
    </source>
</evidence>
<feature type="transmembrane region" description="Helical" evidence="2">
    <location>
        <begin position="28"/>
        <end position="46"/>
    </location>
</feature>
<dbReference type="InterPro" id="IPR046096">
    <property type="entry name" value="DUF6114"/>
</dbReference>
<name>A0ABX0ZMK2_9ACTN</name>
<feature type="compositionally biased region" description="Low complexity" evidence="1">
    <location>
        <begin position="150"/>
        <end position="173"/>
    </location>
</feature>
<keyword evidence="2" id="KW-0812">Transmembrane</keyword>
<evidence type="ECO:0000256" key="1">
    <source>
        <dbReference type="SAM" id="MobiDB-lite"/>
    </source>
</evidence>
<evidence type="ECO:0008006" key="5">
    <source>
        <dbReference type="Google" id="ProtNLM"/>
    </source>
</evidence>
<feature type="transmembrane region" description="Helical" evidence="2">
    <location>
        <begin position="110"/>
        <end position="130"/>
    </location>
</feature>
<reference evidence="3 4" key="1">
    <citation type="submission" date="2020-03" db="EMBL/GenBank/DDBJ databases">
        <title>WGS of actinomycetes isolated from Thailand.</title>
        <authorList>
            <person name="Thawai C."/>
        </authorList>
    </citation>
    <scope>NUCLEOTIDE SEQUENCE [LARGE SCALE GENOMIC DNA]</scope>
    <source>
        <strain evidence="3 4">PRB2-1</strain>
    </source>
</reference>
<feature type="transmembrane region" description="Helical" evidence="2">
    <location>
        <begin position="85"/>
        <end position="104"/>
    </location>
</feature>
<keyword evidence="2" id="KW-0472">Membrane</keyword>
<feature type="transmembrane region" description="Helical" evidence="2">
    <location>
        <begin position="58"/>
        <end position="78"/>
    </location>
</feature>
<keyword evidence="2" id="KW-1133">Transmembrane helix</keyword>
<dbReference type="Proteomes" id="UP000734511">
    <property type="component" value="Unassembled WGS sequence"/>
</dbReference>
<dbReference type="EMBL" id="JAATEJ010000012">
    <property type="protein sequence ID" value="NJP45055.1"/>
    <property type="molecule type" value="Genomic_DNA"/>
</dbReference>
<dbReference type="Pfam" id="PF19609">
    <property type="entry name" value="DUF6114"/>
    <property type="match status" value="1"/>
</dbReference>
<proteinExistence type="predicted"/>
<protein>
    <recommendedName>
        <fullName evidence="5">Integral membrane protein</fullName>
    </recommendedName>
</protein>
<keyword evidence="4" id="KW-1185">Reference proteome</keyword>
<organism evidence="3 4">
    <name type="scientific">Actinacidiphila epipremni</name>
    <dbReference type="NCBI Taxonomy" id="2053013"/>
    <lineage>
        <taxon>Bacteria</taxon>
        <taxon>Bacillati</taxon>
        <taxon>Actinomycetota</taxon>
        <taxon>Actinomycetes</taxon>
        <taxon>Kitasatosporales</taxon>
        <taxon>Streptomycetaceae</taxon>
        <taxon>Actinacidiphila</taxon>
    </lineage>
</organism>
<feature type="region of interest" description="Disordered" evidence="1">
    <location>
        <begin position="136"/>
        <end position="201"/>
    </location>
</feature>
<comment type="caution">
    <text evidence="3">The sequence shown here is derived from an EMBL/GenBank/DDBJ whole genome shotgun (WGS) entry which is preliminary data.</text>
</comment>
<accession>A0ABX0ZMK2</accession>
<dbReference type="RefSeq" id="WP_167983920.1">
    <property type="nucleotide sequence ID" value="NZ_JAATEJ010000012.1"/>
</dbReference>
<evidence type="ECO:0000313" key="3">
    <source>
        <dbReference type="EMBL" id="NJP45055.1"/>
    </source>
</evidence>
<sequence>MSAESTGAVAQLNRGRIAFRHWRWGRPFWAGLLTMLAGFPIGYIPYNNVTFGQLTVRMATTAGAGALIIGVLLAVLGLTMWFQSAVRIFSGVAAILLGLVSIPVANFGGIVIGFLLALVGGAMAVAWVPGKSLPDAPGEKAELPGGDPGASGDEAGSDSGSGADAAVPAVPADPFTPPEPVHAGVGADEETTEENGRHRAG</sequence>
<evidence type="ECO:0000256" key="2">
    <source>
        <dbReference type="SAM" id="Phobius"/>
    </source>
</evidence>